<sequence length="74" mass="8314">MDAKTRFLLLLSPIVECQTSDNRLKGGPSGTSGTEKILSTRTWAIHLQLALSHMGHRIVSKRDRSSNIYHDPIR</sequence>
<evidence type="ECO:0000313" key="2">
    <source>
        <dbReference type="Proteomes" id="UP001054837"/>
    </source>
</evidence>
<dbReference type="Proteomes" id="UP001054837">
    <property type="component" value="Unassembled WGS sequence"/>
</dbReference>
<keyword evidence="2" id="KW-1185">Reference proteome</keyword>
<gene>
    <name evidence="1" type="ORF">CDAR_300291</name>
</gene>
<proteinExistence type="predicted"/>
<accession>A0AAV4NTA9</accession>
<reference evidence="1 2" key="1">
    <citation type="submission" date="2021-06" db="EMBL/GenBank/DDBJ databases">
        <title>Caerostris darwini draft genome.</title>
        <authorList>
            <person name="Kono N."/>
            <person name="Arakawa K."/>
        </authorList>
    </citation>
    <scope>NUCLEOTIDE SEQUENCE [LARGE SCALE GENOMIC DNA]</scope>
</reference>
<protein>
    <recommendedName>
        <fullName evidence="3">Secreted protein</fullName>
    </recommendedName>
</protein>
<dbReference type="AlphaFoldDB" id="A0AAV4NTA9"/>
<comment type="caution">
    <text evidence="1">The sequence shown here is derived from an EMBL/GenBank/DDBJ whole genome shotgun (WGS) entry which is preliminary data.</text>
</comment>
<evidence type="ECO:0008006" key="3">
    <source>
        <dbReference type="Google" id="ProtNLM"/>
    </source>
</evidence>
<dbReference type="EMBL" id="BPLQ01002017">
    <property type="protein sequence ID" value="GIX87623.1"/>
    <property type="molecule type" value="Genomic_DNA"/>
</dbReference>
<evidence type="ECO:0000313" key="1">
    <source>
        <dbReference type="EMBL" id="GIX87623.1"/>
    </source>
</evidence>
<name>A0AAV4NTA9_9ARAC</name>
<organism evidence="1 2">
    <name type="scientific">Caerostris darwini</name>
    <dbReference type="NCBI Taxonomy" id="1538125"/>
    <lineage>
        <taxon>Eukaryota</taxon>
        <taxon>Metazoa</taxon>
        <taxon>Ecdysozoa</taxon>
        <taxon>Arthropoda</taxon>
        <taxon>Chelicerata</taxon>
        <taxon>Arachnida</taxon>
        <taxon>Araneae</taxon>
        <taxon>Araneomorphae</taxon>
        <taxon>Entelegynae</taxon>
        <taxon>Araneoidea</taxon>
        <taxon>Araneidae</taxon>
        <taxon>Caerostris</taxon>
    </lineage>
</organism>